<keyword evidence="2" id="KW-1185">Reference proteome</keyword>
<dbReference type="EMBL" id="CP039348">
    <property type="protein sequence ID" value="QCD89315.1"/>
    <property type="molecule type" value="Genomic_DNA"/>
</dbReference>
<dbReference type="AlphaFoldDB" id="A0A4D6LLX2"/>
<evidence type="ECO:0000313" key="2">
    <source>
        <dbReference type="Proteomes" id="UP000501690"/>
    </source>
</evidence>
<sequence length="63" mass="6809">MFKIGFSKEAPKGERRLEVGEWFLPIGVLFALNDYGANPGGNEESGDALLKAMEDAFGFAEGL</sequence>
<dbReference type="Proteomes" id="UP000501690">
    <property type="component" value="Linkage Group LG4"/>
</dbReference>
<organism evidence="1 2">
    <name type="scientific">Vigna unguiculata</name>
    <name type="common">Cowpea</name>
    <dbReference type="NCBI Taxonomy" id="3917"/>
    <lineage>
        <taxon>Eukaryota</taxon>
        <taxon>Viridiplantae</taxon>
        <taxon>Streptophyta</taxon>
        <taxon>Embryophyta</taxon>
        <taxon>Tracheophyta</taxon>
        <taxon>Spermatophyta</taxon>
        <taxon>Magnoliopsida</taxon>
        <taxon>eudicotyledons</taxon>
        <taxon>Gunneridae</taxon>
        <taxon>Pentapetalae</taxon>
        <taxon>rosids</taxon>
        <taxon>fabids</taxon>
        <taxon>Fabales</taxon>
        <taxon>Fabaceae</taxon>
        <taxon>Papilionoideae</taxon>
        <taxon>50 kb inversion clade</taxon>
        <taxon>NPAAA clade</taxon>
        <taxon>indigoferoid/millettioid clade</taxon>
        <taxon>Phaseoleae</taxon>
        <taxon>Vigna</taxon>
    </lineage>
</organism>
<accession>A0A4D6LLX2</accession>
<proteinExistence type="predicted"/>
<evidence type="ECO:0000313" key="1">
    <source>
        <dbReference type="EMBL" id="QCD89315.1"/>
    </source>
</evidence>
<reference evidence="1 2" key="1">
    <citation type="submission" date="2019-04" db="EMBL/GenBank/DDBJ databases">
        <title>An improved genome assembly and genetic linkage map for asparagus bean, Vigna unguiculata ssp. sesquipedialis.</title>
        <authorList>
            <person name="Xia Q."/>
            <person name="Zhang R."/>
            <person name="Dong Y."/>
        </authorList>
    </citation>
    <scope>NUCLEOTIDE SEQUENCE [LARGE SCALE GENOMIC DNA]</scope>
    <source>
        <tissue evidence="1">Leaf</tissue>
    </source>
</reference>
<name>A0A4D6LLX2_VIGUN</name>
<gene>
    <name evidence="1" type="ORF">DEO72_LG4g259</name>
</gene>
<protein>
    <submittedName>
        <fullName evidence="1">Uncharacterized protein</fullName>
    </submittedName>
</protein>